<dbReference type="AlphaFoldDB" id="A0AAN7VMB5"/>
<dbReference type="EMBL" id="JAVRQU010000018">
    <property type="protein sequence ID" value="KAK5693110.1"/>
    <property type="molecule type" value="Genomic_DNA"/>
</dbReference>
<keyword evidence="1" id="KW-0472">Membrane</keyword>
<proteinExistence type="predicted"/>
<protein>
    <submittedName>
        <fullName evidence="2">Uncharacterized protein</fullName>
    </submittedName>
</protein>
<evidence type="ECO:0000313" key="2">
    <source>
        <dbReference type="EMBL" id="KAK5693110.1"/>
    </source>
</evidence>
<organism evidence="2 3">
    <name type="scientific">Elasticomyces elasticus</name>
    <dbReference type="NCBI Taxonomy" id="574655"/>
    <lineage>
        <taxon>Eukaryota</taxon>
        <taxon>Fungi</taxon>
        <taxon>Dikarya</taxon>
        <taxon>Ascomycota</taxon>
        <taxon>Pezizomycotina</taxon>
        <taxon>Dothideomycetes</taxon>
        <taxon>Dothideomycetidae</taxon>
        <taxon>Mycosphaerellales</taxon>
        <taxon>Teratosphaeriaceae</taxon>
        <taxon>Elasticomyces</taxon>
    </lineage>
</organism>
<evidence type="ECO:0000313" key="3">
    <source>
        <dbReference type="Proteomes" id="UP001310594"/>
    </source>
</evidence>
<name>A0AAN7VMB5_9PEZI</name>
<sequence>MGSMNSTVIVLLVILGCGVAVVMGWAISHRFIRPEESKEVPQDVVAQQAQYMREVRLRHHDDLAMSFGGRRVLE</sequence>
<comment type="caution">
    <text evidence="2">The sequence shown here is derived from an EMBL/GenBank/DDBJ whole genome shotgun (WGS) entry which is preliminary data.</text>
</comment>
<reference evidence="2" key="1">
    <citation type="submission" date="2023-08" db="EMBL/GenBank/DDBJ databases">
        <title>Black Yeasts Isolated from many extreme environments.</title>
        <authorList>
            <person name="Coleine C."/>
            <person name="Stajich J.E."/>
            <person name="Selbmann L."/>
        </authorList>
    </citation>
    <scope>NUCLEOTIDE SEQUENCE</scope>
    <source>
        <strain evidence="2">CCFEE 5810</strain>
    </source>
</reference>
<evidence type="ECO:0000256" key="1">
    <source>
        <dbReference type="SAM" id="Phobius"/>
    </source>
</evidence>
<keyword evidence="1" id="KW-0812">Transmembrane</keyword>
<accession>A0AAN7VMB5</accession>
<feature type="transmembrane region" description="Helical" evidence="1">
    <location>
        <begin position="6"/>
        <end position="28"/>
    </location>
</feature>
<dbReference type="Proteomes" id="UP001310594">
    <property type="component" value="Unassembled WGS sequence"/>
</dbReference>
<keyword evidence="1" id="KW-1133">Transmembrane helix</keyword>
<gene>
    <name evidence="2" type="ORF">LTR97_010586</name>
</gene>